<organism evidence="2 3">
    <name type="scientific">Pleurodeles waltl</name>
    <name type="common">Iberian ribbed newt</name>
    <dbReference type="NCBI Taxonomy" id="8319"/>
    <lineage>
        <taxon>Eukaryota</taxon>
        <taxon>Metazoa</taxon>
        <taxon>Chordata</taxon>
        <taxon>Craniata</taxon>
        <taxon>Vertebrata</taxon>
        <taxon>Euteleostomi</taxon>
        <taxon>Amphibia</taxon>
        <taxon>Batrachia</taxon>
        <taxon>Caudata</taxon>
        <taxon>Salamandroidea</taxon>
        <taxon>Salamandridae</taxon>
        <taxon>Pleurodelinae</taxon>
        <taxon>Pleurodeles</taxon>
    </lineage>
</organism>
<protein>
    <submittedName>
        <fullName evidence="2">Uncharacterized protein</fullName>
    </submittedName>
</protein>
<dbReference type="Proteomes" id="UP001066276">
    <property type="component" value="Chromosome 1_2"/>
</dbReference>
<name>A0AAV7VZP0_PLEWA</name>
<sequence length="210" mass="21936">MPTEPTNFECPWDLAAVVAEVANNGSDLATPAPFSYKRMSLQVDVDTDGNGPLDTSTLAGGLSMTSLHLSAPSSSGDCQLALLEGKTCQLPQGFAPLGNVSPVQDPEIEHCDRAAAKLPPAGADLMAPVCILGATRNSQQGKEDCLARGEVGENLYSLSDRSRDSENASTSSSSDSETCNSSTAPLTPTSMLRRTAIKCHERRGAQPGQV</sequence>
<reference evidence="2" key="1">
    <citation type="journal article" date="2022" name="bioRxiv">
        <title>Sequencing and chromosome-scale assembly of the giantPleurodeles waltlgenome.</title>
        <authorList>
            <person name="Brown T."/>
            <person name="Elewa A."/>
            <person name="Iarovenko S."/>
            <person name="Subramanian E."/>
            <person name="Araus A.J."/>
            <person name="Petzold A."/>
            <person name="Susuki M."/>
            <person name="Suzuki K.-i.T."/>
            <person name="Hayashi T."/>
            <person name="Toyoda A."/>
            <person name="Oliveira C."/>
            <person name="Osipova E."/>
            <person name="Leigh N.D."/>
            <person name="Simon A."/>
            <person name="Yun M.H."/>
        </authorList>
    </citation>
    <scope>NUCLEOTIDE SEQUENCE</scope>
    <source>
        <strain evidence="2">20211129_DDA</strain>
        <tissue evidence="2">Liver</tissue>
    </source>
</reference>
<evidence type="ECO:0000256" key="1">
    <source>
        <dbReference type="SAM" id="MobiDB-lite"/>
    </source>
</evidence>
<proteinExistence type="predicted"/>
<keyword evidence="3" id="KW-1185">Reference proteome</keyword>
<evidence type="ECO:0000313" key="2">
    <source>
        <dbReference type="EMBL" id="KAJ1205404.1"/>
    </source>
</evidence>
<accession>A0AAV7VZP0</accession>
<feature type="compositionally biased region" description="Low complexity" evidence="1">
    <location>
        <begin position="167"/>
        <end position="184"/>
    </location>
</feature>
<gene>
    <name evidence="2" type="ORF">NDU88_000839</name>
</gene>
<dbReference type="AlphaFoldDB" id="A0AAV7VZP0"/>
<comment type="caution">
    <text evidence="2">The sequence shown here is derived from an EMBL/GenBank/DDBJ whole genome shotgun (WGS) entry which is preliminary data.</text>
</comment>
<dbReference type="EMBL" id="JANPWB010000002">
    <property type="protein sequence ID" value="KAJ1205404.1"/>
    <property type="molecule type" value="Genomic_DNA"/>
</dbReference>
<evidence type="ECO:0000313" key="3">
    <source>
        <dbReference type="Proteomes" id="UP001066276"/>
    </source>
</evidence>
<feature type="region of interest" description="Disordered" evidence="1">
    <location>
        <begin position="156"/>
        <end position="210"/>
    </location>
</feature>